<name>A0A6J4ITF0_9ACTN</name>
<dbReference type="EMBL" id="CADCTF010000127">
    <property type="protein sequence ID" value="CAA9258934.1"/>
    <property type="molecule type" value="Genomic_DNA"/>
</dbReference>
<accession>A0A6J4ITF0</accession>
<dbReference type="AlphaFoldDB" id="A0A6J4ITF0"/>
<protein>
    <submittedName>
        <fullName evidence="2">Uncharacterized protein</fullName>
    </submittedName>
</protein>
<reference evidence="2" key="1">
    <citation type="submission" date="2020-02" db="EMBL/GenBank/DDBJ databases">
        <authorList>
            <person name="Meier V. D."/>
        </authorList>
    </citation>
    <scope>NUCLEOTIDE SEQUENCE</scope>
    <source>
        <strain evidence="2">AVDCRST_MAG50</strain>
    </source>
</reference>
<sequence length="67" mass="7408">MARVAWAAASAALFRTTAPWFDVFAAYARLASDRPFDDIEQSLTAIGVWVVLPCVLGLVRSPRREVK</sequence>
<feature type="transmembrane region" description="Helical" evidence="1">
    <location>
        <begin position="41"/>
        <end position="59"/>
    </location>
</feature>
<evidence type="ECO:0000256" key="1">
    <source>
        <dbReference type="SAM" id="Phobius"/>
    </source>
</evidence>
<evidence type="ECO:0000313" key="2">
    <source>
        <dbReference type="EMBL" id="CAA9258934.1"/>
    </source>
</evidence>
<keyword evidence="1" id="KW-0472">Membrane</keyword>
<proteinExistence type="predicted"/>
<gene>
    <name evidence="2" type="ORF">AVDCRST_MAG50-2893</name>
</gene>
<keyword evidence="1" id="KW-1133">Transmembrane helix</keyword>
<keyword evidence="1" id="KW-0812">Transmembrane</keyword>
<organism evidence="2">
    <name type="scientific">uncultured Acidimicrobiales bacterium</name>
    <dbReference type="NCBI Taxonomy" id="310071"/>
    <lineage>
        <taxon>Bacteria</taxon>
        <taxon>Bacillati</taxon>
        <taxon>Actinomycetota</taxon>
        <taxon>Acidimicrobiia</taxon>
        <taxon>Acidimicrobiales</taxon>
        <taxon>environmental samples</taxon>
    </lineage>
</organism>